<accession>A0A9X3XEY6</accession>
<comment type="caution">
    <text evidence="1">The sequence shown here is derived from an EMBL/GenBank/DDBJ whole genome shotgun (WGS) entry which is preliminary data.</text>
</comment>
<dbReference type="PANTHER" id="PTHR38134:SF2">
    <property type="entry name" value="GALACTOKINASE"/>
    <property type="match status" value="1"/>
</dbReference>
<organism evidence="1 2">
    <name type="scientific">Polyangium jinanense</name>
    <dbReference type="NCBI Taxonomy" id="2829994"/>
    <lineage>
        <taxon>Bacteria</taxon>
        <taxon>Pseudomonadati</taxon>
        <taxon>Myxococcota</taxon>
        <taxon>Polyangia</taxon>
        <taxon>Polyangiales</taxon>
        <taxon>Polyangiaceae</taxon>
        <taxon>Polyangium</taxon>
    </lineage>
</organism>
<gene>
    <name evidence="1" type="ORF">KEG57_47395</name>
</gene>
<dbReference type="EMBL" id="JAGTJJ010000067">
    <property type="protein sequence ID" value="MDC3988185.1"/>
    <property type="molecule type" value="Genomic_DNA"/>
</dbReference>
<evidence type="ECO:0000313" key="2">
    <source>
        <dbReference type="Proteomes" id="UP001151081"/>
    </source>
</evidence>
<evidence type="ECO:0000313" key="1">
    <source>
        <dbReference type="EMBL" id="MDC3988185.1"/>
    </source>
</evidence>
<dbReference type="InterPro" id="IPR053205">
    <property type="entry name" value="GHMP_kinase_L-arabinokinase"/>
</dbReference>
<sequence length="367" mass="37825">MPAAHPARIVVYASDHGFGHAARMLALAARLADDGVPVTLCAGAAAPMIRAALPFLAAHVDVAAASLDPGLAPRAGALDFDLDRSREALAAWRADLPRLVATEAERLVSLGAALVVADAPAAAILAADRAGIPAVVCSNFTWLDMYAGRFGSEVDETLADAYARARLGYRLRLGAMPLAGLSAIEDTGGVLARRPRRDRADIRRELGVSEGDLLLGLGLGGSLDAVLYDVLSASAPASGVRLLAPSHAPDSQRSGPLVHFPAITPDPQSYFGACDLVLAKAGYSTLAEAAIAGVPLAVFPLLGSPESVRLAHDVETLGLGVRLTDETEARAALSRPEALFDAARRDCCGPLPDAAPALAAALRARLP</sequence>
<name>A0A9X3XEY6_9BACT</name>
<dbReference type="Gene3D" id="3.40.50.2000">
    <property type="entry name" value="Glycogen Phosphorylase B"/>
    <property type="match status" value="2"/>
</dbReference>
<dbReference type="AlphaFoldDB" id="A0A9X3XEY6"/>
<proteinExistence type="predicted"/>
<dbReference type="SUPFAM" id="SSF53756">
    <property type="entry name" value="UDP-Glycosyltransferase/glycogen phosphorylase"/>
    <property type="match status" value="1"/>
</dbReference>
<dbReference type="PANTHER" id="PTHR38134">
    <property type="entry name" value="SLR1395 PROTEIN"/>
    <property type="match status" value="1"/>
</dbReference>
<dbReference type="Proteomes" id="UP001151081">
    <property type="component" value="Unassembled WGS sequence"/>
</dbReference>
<dbReference type="RefSeq" id="WP_272459747.1">
    <property type="nucleotide sequence ID" value="NZ_JAGTJJ010000067.1"/>
</dbReference>
<reference evidence="1 2" key="1">
    <citation type="submission" date="2021-04" db="EMBL/GenBank/DDBJ databases">
        <title>Genome analysis of Polyangium sp.</title>
        <authorList>
            <person name="Li Y."/>
            <person name="Wang J."/>
        </authorList>
    </citation>
    <scope>NUCLEOTIDE SEQUENCE [LARGE SCALE GENOMIC DNA]</scope>
    <source>
        <strain evidence="1 2">SDU14</strain>
    </source>
</reference>
<protein>
    <recommendedName>
        <fullName evidence="3">Glycosyl transferase family 28 C-terminal domain-containing protein</fullName>
    </recommendedName>
</protein>
<keyword evidence="2" id="KW-1185">Reference proteome</keyword>
<evidence type="ECO:0008006" key="3">
    <source>
        <dbReference type="Google" id="ProtNLM"/>
    </source>
</evidence>